<reference evidence="1 2" key="1">
    <citation type="submission" date="2017-12" db="EMBL/GenBank/DDBJ databases">
        <title>Genomes of bacteria within cyanobacterial aggregates.</title>
        <authorList>
            <person name="Cai H."/>
        </authorList>
    </citation>
    <scope>NUCLEOTIDE SEQUENCE [LARGE SCALE GENOMIC DNA]</scope>
    <source>
        <strain evidence="1 2">TH16</strain>
        <plasmid evidence="1 2">unnamed1</plasmid>
    </source>
</reference>
<dbReference type="EMBL" id="CP025613">
    <property type="protein sequence ID" value="AUN33341.1"/>
    <property type="molecule type" value="Genomic_DNA"/>
</dbReference>
<dbReference type="RefSeq" id="WP_102114857.1">
    <property type="nucleotide sequence ID" value="NZ_BMGN01000001.1"/>
</dbReference>
<dbReference type="KEGG" id="ncb:C0V82_23520"/>
<sequence>MSDTYVTLKIREALKAAQGSRSQAQRVLIAWALDDEQLLRGLCKPFLKAIAGSAVDRVARGGSITTAAPAPGQGVVRAARPSTGPKKLSPQMMDAIIARMGTGGGGTAPPPDDGQEQADNLKALAAAFTQRKKP</sequence>
<evidence type="ECO:0000313" key="2">
    <source>
        <dbReference type="Proteomes" id="UP000234752"/>
    </source>
</evidence>
<accession>A0A2K9NJY5</accession>
<organism evidence="1 2">
    <name type="scientific">Niveispirillum cyanobacteriorum</name>
    <dbReference type="NCBI Taxonomy" id="1612173"/>
    <lineage>
        <taxon>Bacteria</taxon>
        <taxon>Pseudomonadati</taxon>
        <taxon>Pseudomonadota</taxon>
        <taxon>Alphaproteobacteria</taxon>
        <taxon>Rhodospirillales</taxon>
        <taxon>Azospirillaceae</taxon>
        <taxon>Niveispirillum</taxon>
    </lineage>
</organism>
<keyword evidence="2" id="KW-1185">Reference proteome</keyword>
<gene>
    <name evidence="1" type="ORF">C0V82_23520</name>
</gene>
<evidence type="ECO:0000313" key="1">
    <source>
        <dbReference type="EMBL" id="AUN33341.1"/>
    </source>
</evidence>
<geneLocation type="plasmid" evidence="1 2">
    <name>unnamed1</name>
</geneLocation>
<dbReference type="AlphaFoldDB" id="A0A2K9NJY5"/>
<protein>
    <submittedName>
        <fullName evidence="1">Uncharacterized protein</fullName>
    </submittedName>
</protein>
<keyword evidence="1" id="KW-0614">Plasmid</keyword>
<name>A0A2K9NJY5_9PROT</name>
<dbReference type="OrthoDB" id="7355557at2"/>
<dbReference type="Proteomes" id="UP000234752">
    <property type="component" value="Plasmid unnamed1"/>
</dbReference>
<proteinExistence type="predicted"/>